<gene>
    <name evidence="1" type="ORF">KVT40_000786</name>
</gene>
<sequence length="213" mass="23201">MVTYTLEVDIDQPHVGQFNKQGYKLCFASGVTSSDAGKAAYNLVAYTYQVGAKVFIEWTTDYGIAASNSTFNNGVKFNAMTDTTSIDFGQAYKQPADFTNGVSNVDSSAPKNGFLFINEANAAAAVVYQKLRDPATQQLAWYPIYISQYAPLPQGTETLIPVVKVAVWFSNSAVTGTMMSNFASKELEIDFTNNQSHSAKVSYDGGWKIVANK</sequence>
<evidence type="ECO:0000313" key="1">
    <source>
        <dbReference type="EMBL" id="KAG8631646.1"/>
    </source>
</evidence>
<dbReference type="AlphaFoldDB" id="A0A8K0L7Z0"/>
<organism evidence="1 2">
    <name type="scientific">Elsinoe batatas</name>
    <dbReference type="NCBI Taxonomy" id="2601811"/>
    <lineage>
        <taxon>Eukaryota</taxon>
        <taxon>Fungi</taxon>
        <taxon>Dikarya</taxon>
        <taxon>Ascomycota</taxon>
        <taxon>Pezizomycotina</taxon>
        <taxon>Dothideomycetes</taxon>
        <taxon>Dothideomycetidae</taxon>
        <taxon>Myriangiales</taxon>
        <taxon>Elsinoaceae</taxon>
        <taxon>Elsinoe</taxon>
    </lineage>
</organism>
<dbReference type="Proteomes" id="UP000809789">
    <property type="component" value="Unassembled WGS sequence"/>
</dbReference>
<name>A0A8K0L7Z0_9PEZI</name>
<dbReference type="EMBL" id="JAESVG020000001">
    <property type="protein sequence ID" value="KAG8631646.1"/>
    <property type="molecule type" value="Genomic_DNA"/>
</dbReference>
<dbReference type="OrthoDB" id="2987506at2759"/>
<accession>A0A8K0L7Z0</accession>
<proteinExistence type="predicted"/>
<evidence type="ECO:0000313" key="2">
    <source>
        <dbReference type="Proteomes" id="UP000809789"/>
    </source>
</evidence>
<reference evidence="1" key="1">
    <citation type="submission" date="2021-07" db="EMBL/GenBank/DDBJ databases">
        <title>Elsinoe batatas strain:CRI-CJ2 Genome sequencing and assembly.</title>
        <authorList>
            <person name="Huang L."/>
        </authorList>
    </citation>
    <scope>NUCLEOTIDE SEQUENCE</scope>
    <source>
        <strain evidence="1">CRI-CJ2</strain>
    </source>
</reference>
<protein>
    <submittedName>
        <fullName evidence="1">Uncharacterized protein</fullName>
    </submittedName>
</protein>
<comment type="caution">
    <text evidence="1">The sequence shown here is derived from an EMBL/GenBank/DDBJ whole genome shotgun (WGS) entry which is preliminary data.</text>
</comment>
<keyword evidence="2" id="KW-1185">Reference proteome</keyword>